<dbReference type="Proteomes" id="UP001165205">
    <property type="component" value="Unassembled WGS sequence"/>
</dbReference>
<gene>
    <name evidence="1" type="ORF">Aory04_000444100</name>
    <name evidence="2" type="ORF">OAory_01103300</name>
</gene>
<dbReference type="Proteomes" id="UP000190312">
    <property type="component" value="Unassembled WGS sequence"/>
</dbReference>
<accession>A0A1S9DJD2</accession>
<dbReference type="EMBL" id="BSYA01000039">
    <property type="protein sequence ID" value="GMG27911.1"/>
    <property type="molecule type" value="Genomic_DNA"/>
</dbReference>
<evidence type="ECO:0000313" key="3">
    <source>
        <dbReference type="Proteomes" id="UP000190312"/>
    </source>
</evidence>
<dbReference type="EMBL" id="MKZY01000005">
    <property type="protein sequence ID" value="OOO09034.1"/>
    <property type="molecule type" value="Genomic_DNA"/>
</dbReference>
<protein>
    <submittedName>
        <fullName evidence="1">Unnamed protein product</fullName>
    </submittedName>
</protein>
<dbReference type="Gene3D" id="2.60.120.400">
    <property type="entry name" value="Calcium-mediated lectin"/>
    <property type="match status" value="1"/>
</dbReference>
<dbReference type="InterPro" id="IPR036684">
    <property type="entry name" value="Ca_lectin_sf"/>
</dbReference>
<comment type="caution">
    <text evidence="2">The sequence shown here is derived from an EMBL/GenBank/DDBJ whole genome shotgun (WGS) entry which is preliminary data.</text>
</comment>
<organism evidence="2 3">
    <name type="scientific">Aspergillus oryzae</name>
    <name type="common">Yellow koji mold</name>
    <dbReference type="NCBI Taxonomy" id="5062"/>
    <lineage>
        <taxon>Eukaryota</taxon>
        <taxon>Fungi</taxon>
        <taxon>Dikarya</taxon>
        <taxon>Ascomycota</taxon>
        <taxon>Pezizomycotina</taxon>
        <taxon>Eurotiomycetes</taxon>
        <taxon>Eurotiomycetidae</taxon>
        <taxon>Eurotiales</taxon>
        <taxon>Aspergillaceae</taxon>
        <taxon>Aspergillus</taxon>
        <taxon>Aspergillus subgen. Circumdati</taxon>
    </lineage>
</organism>
<reference evidence="1" key="2">
    <citation type="submission" date="2023-04" db="EMBL/GenBank/DDBJ databases">
        <title>Aspergillus oryzae NBRC 4228.</title>
        <authorList>
            <person name="Ichikawa N."/>
            <person name="Sato H."/>
            <person name="Tonouchi N."/>
        </authorList>
    </citation>
    <scope>NUCLEOTIDE SEQUENCE</scope>
    <source>
        <strain evidence="1">NBRC 4228</strain>
    </source>
</reference>
<name>A0A1S9DJD2_ASPOZ</name>
<reference evidence="2 3" key="1">
    <citation type="submission" date="2016-10" db="EMBL/GenBank/DDBJ databases">
        <title>Genome sequencing of Aspergillus oryzae BCC7051.</title>
        <authorList>
            <person name="Thammarongtham C."/>
            <person name="Vorapreeda T."/>
            <person name="Nookaew I."/>
            <person name="Srisuk T."/>
            <person name="Land M."/>
            <person name="Jeennor S."/>
            <person name="Laoteng K."/>
        </authorList>
    </citation>
    <scope>NUCLEOTIDE SEQUENCE [LARGE SCALE GENOMIC DNA]</scope>
    <source>
        <strain evidence="2 3">BCC7051</strain>
    </source>
</reference>
<evidence type="ECO:0000313" key="2">
    <source>
        <dbReference type="EMBL" id="OOO09034.1"/>
    </source>
</evidence>
<dbReference type="AlphaFoldDB" id="A0A1S9DJD2"/>
<proteinExistence type="predicted"/>
<sequence>MSSNPVTLLLHPNTRCDISATACAHRYQRVTVEVDGNTTTFAGGSSLNRLPMRLPDGRTEHYTLDAKPYERTYTLKFESENPDGSWRPSVVQDPVYIRRGSSMTYTLHAEDGEDGDYRDISLVLVLTP</sequence>
<evidence type="ECO:0000313" key="1">
    <source>
        <dbReference type="EMBL" id="GMG27911.1"/>
    </source>
</evidence>